<evidence type="ECO:0000313" key="2">
    <source>
        <dbReference type="EMBL" id="MDA0637878.1"/>
    </source>
</evidence>
<feature type="transmembrane region" description="Helical" evidence="1">
    <location>
        <begin position="40"/>
        <end position="58"/>
    </location>
</feature>
<keyword evidence="1" id="KW-0812">Transmembrane</keyword>
<proteinExistence type="predicted"/>
<evidence type="ECO:0000256" key="1">
    <source>
        <dbReference type="SAM" id="Phobius"/>
    </source>
</evidence>
<dbReference type="RefSeq" id="WP_270158795.1">
    <property type="nucleotide sequence ID" value="NZ_JAPNNL010000185.1"/>
</dbReference>
<evidence type="ECO:0000313" key="3">
    <source>
        <dbReference type="Proteomes" id="UP001144036"/>
    </source>
</evidence>
<keyword evidence="1" id="KW-1133">Transmembrane helix</keyword>
<organism evidence="2 3">
    <name type="scientific">Nonomuraea corallina</name>
    <dbReference type="NCBI Taxonomy" id="2989783"/>
    <lineage>
        <taxon>Bacteria</taxon>
        <taxon>Bacillati</taxon>
        <taxon>Actinomycetota</taxon>
        <taxon>Actinomycetes</taxon>
        <taxon>Streptosporangiales</taxon>
        <taxon>Streptosporangiaceae</taxon>
        <taxon>Nonomuraea</taxon>
    </lineage>
</organism>
<protein>
    <submittedName>
        <fullName evidence="2">Uncharacterized protein</fullName>
    </submittedName>
</protein>
<feature type="transmembrane region" description="Helical" evidence="1">
    <location>
        <begin position="7"/>
        <end position="28"/>
    </location>
</feature>
<accession>A0ABT4SLJ4</accession>
<gene>
    <name evidence="2" type="ORF">OUY22_31095</name>
</gene>
<sequence length="71" mass="7322">MNTPLRITLCLAVDMLLALVIALIALVVARENGIPMSGALVWGGGTFIATAGLITMIMNHAGAFDRGQTGP</sequence>
<comment type="caution">
    <text evidence="2">The sequence shown here is derived from an EMBL/GenBank/DDBJ whole genome shotgun (WGS) entry which is preliminary data.</text>
</comment>
<reference evidence="2" key="1">
    <citation type="submission" date="2022-11" db="EMBL/GenBank/DDBJ databases">
        <title>Nonomuraea corallina sp. nov., a new species of the genus Nonomuraea isolated from sea side sediment in Thai sea.</title>
        <authorList>
            <person name="Ngamcharungchit C."/>
            <person name="Matsumoto A."/>
            <person name="Suriyachadkun C."/>
            <person name="Panbangred W."/>
            <person name="Inahashi Y."/>
            <person name="Intra B."/>
        </authorList>
    </citation>
    <scope>NUCLEOTIDE SEQUENCE</scope>
    <source>
        <strain evidence="2">MCN248</strain>
    </source>
</reference>
<keyword evidence="1" id="KW-0472">Membrane</keyword>
<keyword evidence="3" id="KW-1185">Reference proteome</keyword>
<name>A0ABT4SLJ4_9ACTN</name>
<dbReference type="Proteomes" id="UP001144036">
    <property type="component" value="Unassembled WGS sequence"/>
</dbReference>
<dbReference type="EMBL" id="JAPNNL010000185">
    <property type="protein sequence ID" value="MDA0637878.1"/>
    <property type="molecule type" value="Genomic_DNA"/>
</dbReference>